<accession>A0A8E2DND1</accession>
<proteinExistence type="predicted"/>
<dbReference type="Gene3D" id="1.10.510.10">
    <property type="entry name" value="Transferase(Phosphotransferase) domain 1"/>
    <property type="match status" value="1"/>
</dbReference>
<sequence length="236" mass="26728">MAMDVKRYVWTDEELQALQNKGLHLRCPMVVRDASERDYVAKSLPNDSNELDVFRTLLTLRSPRNHVIPCELLPCAKSTVALMPWLEAVIVPQIPLFHGTVTLVDILSQLIEGLQFMHDHRIVYGDMASMNMVTWEGWCAKEFYSCPIVRGRIYFIDFGSSRCFPKGPGEGLRIMDWSTFRGRLIPPEGKDEVDPYAYDVYSLGETMYQFCQTDGATGCPNLSSSISVGFEDELAV</sequence>
<dbReference type="Proteomes" id="UP000250043">
    <property type="component" value="Unassembled WGS sequence"/>
</dbReference>
<dbReference type="PROSITE" id="PS50011">
    <property type="entry name" value="PROTEIN_KINASE_DOM"/>
    <property type="match status" value="1"/>
</dbReference>
<dbReference type="EMBL" id="KV722425">
    <property type="protein sequence ID" value="OCH89533.1"/>
    <property type="molecule type" value="Genomic_DNA"/>
</dbReference>
<dbReference type="AlphaFoldDB" id="A0A8E2DND1"/>
<evidence type="ECO:0000313" key="3">
    <source>
        <dbReference type="Proteomes" id="UP000250043"/>
    </source>
</evidence>
<name>A0A8E2DND1_9APHY</name>
<keyword evidence="3" id="KW-1185">Reference proteome</keyword>
<evidence type="ECO:0000313" key="2">
    <source>
        <dbReference type="EMBL" id="OCH89533.1"/>
    </source>
</evidence>
<dbReference type="OrthoDB" id="2802392at2759"/>
<feature type="domain" description="Protein kinase" evidence="1">
    <location>
        <begin position="1"/>
        <end position="236"/>
    </location>
</feature>
<evidence type="ECO:0000259" key="1">
    <source>
        <dbReference type="PROSITE" id="PS50011"/>
    </source>
</evidence>
<dbReference type="InterPro" id="IPR000719">
    <property type="entry name" value="Prot_kinase_dom"/>
</dbReference>
<dbReference type="GO" id="GO:0005524">
    <property type="term" value="F:ATP binding"/>
    <property type="evidence" value="ECO:0007669"/>
    <property type="project" value="InterPro"/>
</dbReference>
<dbReference type="InterPro" id="IPR011009">
    <property type="entry name" value="Kinase-like_dom_sf"/>
</dbReference>
<organism evidence="2 3">
    <name type="scientific">Obba rivulosa</name>
    <dbReference type="NCBI Taxonomy" id="1052685"/>
    <lineage>
        <taxon>Eukaryota</taxon>
        <taxon>Fungi</taxon>
        <taxon>Dikarya</taxon>
        <taxon>Basidiomycota</taxon>
        <taxon>Agaricomycotina</taxon>
        <taxon>Agaricomycetes</taxon>
        <taxon>Polyporales</taxon>
        <taxon>Gelatoporiaceae</taxon>
        <taxon>Obba</taxon>
    </lineage>
</organism>
<dbReference type="GO" id="GO:0004672">
    <property type="term" value="F:protein kinase activity"/>
    <property type="evidence" value="ECO:0007669"/>
    <property type="project" value="InterPro"/>
</dbReference>
<gene>
    <name evidence="2" type="ORF">OBBRIDRAFT_804669</name>
</gene>
<protein>
    <recommendedName>
        <fullName evidence="1">Protein kinase domain-containing protein</fullName>
    </recommendedName>
</protein>
<reference evidence="2 3" key="1">
    <citation type="submission" date="2016-07" db="EMBL/GenBank/DDBJ databases">
        <title>Draft genome of the white-rot fungus Obba rivulosa 3A-2.</title>
        <authorList>
            <consortium name="DOE Joint Genome Institute"/>
            <person name="Miettinen O."/>
            <person name="Riley R."/>
            <person name="Acob R."/>
            <person name="Barry K."/>
            <person name="Cullen D."/>
            <person name="De Vries R."/>
            <person name="Hainaut M."/>
            <person name="Hatakka A."/>
            <person name="Henrissat B."/>
            <person name="Hilden K."/>
            <person name="Kuo R."/>
            <person name="Labutti K."/>
            <person name="Lipzen A."/>
            <person name="Makela M.R."/>
            <person name="Sandor L."/>
            <person name="Spatafora J.W."/>
            <person name="Grigoriev I.V."/>
            <person name="Hibbett D.S."/>
        </authorList>
    </citation>
    <scope>NUCLEOTIDE SEQUENCE [LARGE SCALE GENOMIC DNA]</scope>
    <source>
        <strain evidence="2 3">3A-2</strain>
    </source>
</reference>
<dbReference type="SUPFAM" id="SSF56112">
    <property type="entry name" value="Protein kinase-like (PK-like)"/>
    <property type="match status" value="1"/>
</dbReference>